<gene>
    <name evidence="1" type="ORF">STAS_23119</name>
</gene>
<comment type="caution">
    <text evidence="1">The sequence shown here is derived from an EMBL/GenBank/DDBJ whole genome shotgun (WGS) entry which is preliminary data.</text>
</comment>
<keyword evidence="2" id="KW-1185">Reference proteome</keyword>
<reference evidence="2" key="1">
    <citation type="journal article" date="2019" name="Curr. Biol.">
        <title>Genome Sequence of Striga asiatica Provides Insight into the Evolution of Plant Parasitism.</title>
        <authorList>
            <person name="Yoshida S."/>
            <person name="Kim S."/>
            <person name="Wafula E.K."/>
            <person name="Tanskanen J."/>
            <person name="Kim Y.M."/>
            <person name="Honaas L."/>
            <person name="Yang Z."/>
            <person name="Spallek T."/>
            <person name="Conn C.E."/>
            <person name="Ichihashi Y."/>
            <person name="Cheong K."/>
            <person name="Cui S."/>
            <person name="Der J.P."/>
            <person name="Gundlach H."/>
            <person name="Jiao Y."/>
            <person name="Hori C."/>
            <person name="Ishida J.K."/>
            <person name="Kasahara H."/>
            <person name="Kiba T."/>
            <person name="Kim M.S."/>
            <person name="Koo N."/>
            <person name="Laohavisit A."/>
            <person name="Lee Y.H."/>
            <person name="Lumba S."/>
            <person name="McCourt P."/>
            <person name="Mortimer J.C."/>
            <person name="Mutuku J.M."/>
            <person name="Nomura T."/>
            <person name="Sasaki-Sekimoto Y."/>
            <person name="Seto Y."/>
            <person name="Wang Y."/>
            <person name="Wakatake T."/>
            <person name="Sakakibara H."/>
            <person name="Demura T."/>
            <person name="Yamaguchi S."/>
            <person name="Yoneyama K."/>
            <person name="Manabe R.I."/>
            <person name="Nelson D.C."/>
            <person name="Schulman A.H."/>
            <person name="Timko M.P."/>
            <person name="dePamphilis C.W."/>
            <person name="Choi D."/>
            <person name="Shirasu K."/>
        </authorList>
    </citation>
    <scope>NUCLEOTIDE SEQUENCE [LARGE SCALE GENOMIC DNA]</scope>
    <source>
        <strain evidence="2">cv. UVA1</strain>
    </source>
</reference>
<feature type="non-terminal residue" evidence="1">
    <location>
        <position position="1"/>
    </location>
</feature>
<proteinExistence type="predicted"/>
<dbReference type="EMBL" id="BKCP01007405">
    <property type="protein sequence ID" value="GER46161.1"/>
    <property type="molecule type" value="Genomic_DNA"/>
</dbReference>
<protein>
    <submittedName>
        <fullName evidence="1">OSBP(Oxysterol binding protein)-related protein2A</fullName>
    </submittedName>
</protein>
<name>A0A5A7QQJ2_STRAF</name>
<accession>A0A5A7QQJ2</accession>
<sequence>SRLSAFDIGTSGNEVEKGVSACSVVAAVVCVSGFFDGPGSPGKPIFEDLDLYFLWQIPRLRFESSLFITEIGLVVIPGWRTQGPGLETNSSTQQFAFLERTSFEERSRATRIEGTENLHRDFAFWNLSVPVSSNSLIEKMEFGPSYDLCVPTKDKIYHRETGLSSQVVTAAFGV</sequence>
<evidence type="ECO:0000313" key="1">
    <source>
        <dbReference type="EMBL" id="GER46161.1"/>
    </source>
</evidence>
<organism evidence="1 2">
    <name type="scientific">Striga asiatica</name>
    <name type="common">Asiatic witchweed</name>
    <name type="synonym">Buchnera asiatica</name>
    <dbReference type="NCBI Taxonomy" id="4170"/>
    <lineage>
        <taxon>Eukaryota</taxon>
        <taxon>Viridiplantae</taxon>
        <taxon>Streptophyta</taxon>
        <taxon>Embryophyta</taxon>
        <taxon>Tracheophyta</taxon>
        <taxon>Spermatophyta</taxon>
        <taxon>Magnoliopsida</taxon>
        <taxon>eudicotyledons</taxon>
        <taxon>Gunneridae</taxon>
        <taxon>Pentapetalae</taxon>
        <taxon>asterids</taxon>
        <taxon>lamiids</taxon>
        <taxon>Lamiales</taxon>
        <taxon>Orobanchaceae</taxon>
        <taxon>Buchnereae</taxon>
        <taxon>Striga</taxon>
    </lineage>
</organism>
<dbReference type="AlphaFoldDB" id="A0A5A7QQJ2"/>
<evidence type="ECO:0000313" key="2">
    <source>
        <dbReference type="Proteomes" id="UP000325081"/>
    </source>
</evidence>
<dbReference type="Proteomes" id="UP000325081">
    <property type="component" value="Unassembled WGS sequence"/>
</dbReference>